<dbReference type="EMBL" id="JACAZH010000030">
    <property type="protein sequence ID" value="KAF7340620.1"/>
    <property type="molecule type" value="Genomic_DNA"/>
</dbReference>
<dbReference type="OrthoDB" id="3056344at2759"/>
<organism evidence="1 2">
    <name type="scientific">Mycena sanguinolenta</name>
    <dbReference type="NCBI Taxonomy" id="230812"/>
    <lineage>
        <taxon>Eukaryota</taxon>
        <taxon>Fungi</taxon>
        <taxon>Dikarya</taxon>
        <taxon>Basidiomycota</taxon>
        <taxon>Agaricomycotina</taxon>
        <taxon>Agaricomycetes</taxon>
        <taxon>Agaricomycetidae</taxon>
        <taxon>Agaricales</taxon>
        <taxon>Marasmiineae</taxon>
        <taxon>Mycenaceae</taxon>
        <taxon>Mycena</taxon>
    </lineage>
</organism>
<proteinExistence type="predicted"/>
<gene>
    <name evidence="1" type="ORF">MSAN_02133700</name>
</gene>
<evidence type="ECO:0000313" key="1">
    <source>
        <dbReference type="EMBL" id="KAF7340620.1"/>
    </source>
</evidence>
<sequence length="96" mass="11115">MSLRHPNIIQICGAASSHGIHAALFNDDLVPARYFIDSHRDSHFLTVYIYAHCNQDFSEAFNYIWSALQRPFPSSEYTIWIRRSTGRLCAELTPRQ</sequence>
<evidence type="ECO:0000313" key="2">
    <source>
        <dbReference type="Proteomes" id="UP000623467"/>
    </source>
</evidence>
<comment type="caution">
    <text evidence="1">The sequence shown here is derived from an EMBL/GenBank/DDBJ whole genome shotgun (WGS) entry which is preliminary data.</text>
</comment>
<accession>A0A8H6XFQ9</accession>
<reference evidence="1" key="1">
    <citation type="submission" date="2020-05" db="EMBL/GenBank/DDBJ databases">
        <title>Mycena genomes resolve the evolution of fungal bioluminescence.</title>
        <authorList>
            <person name="Tsai I.J."/>
        </authorList>
    </citation>
    <scope>NUCLEOTIDE SEQUENCE</scope>
    <source>
        <strain evidence="1">160909Yilan</strain>
    </source>
</reference>
<dbReference type="Proteomes" id="UP000623467">
    <property type="component" value="Unassembled WGS sequence"/>
</dbReference>
<protein>
    <submittedName>
        <fullName evidence="1">Uncharacterized protein</fullName>
    </submittedName>
</protein>
<keyword evidence="2" id="KW-1185">Reference proteome</keyword>
<name>A0A8H6XFQ9_9AGAR</name>
<dbReference type="AlphaFoldDB" id="A0A8H6XFQ9"/>